<comment type="caution">
    <text evidence="1">The sequence shown here is derived from an EMBL/GenBank/DDBJ whole genome shotgun (WGS) entry which is preliminary data.</text>
</comment>
<accession>A0A964W063</accession>
<gene>
    <name evidence="1" type="ORF">GKZ28_00815</name>
</gene>
<proteinExistence type="predicted"/>
<reference evidence="1" key="1">
    <citation type="submission" date="2019-12" db="EMBL/GenBank/DDBJ databases">
        <title>Microbes associate with the intestines of laboratory mice.</title>
        <authorList>
            <person name="Navarre W."/>
            <person name="Wong E."/>
        </authorList>
    </citation>
    <scope>NUCLEOTIDE SEQUENCE</scope>
    <source>
        <strain evidence="1">NM79_F5</strain>
    </source>
</reference>
<evidence type="ECO:0000313" key="1">
    <source>
        <dbReference type="EMBL" id="MVX62241.1"/>
    </source>
</evidence>
<dbReference type="AlphaFoldDB" id="A0A964W063"/>
<evidence type="ECO:0000313" key="2">
    <source>
        <dbReference type="Proteomes" id="UP000656077"/>
    </source>
</evidence>
<name>A0A964W063_9CLOT</name>
<dbReference type="EMBL" id="WSRQ01000001">
    <property type="protein sequence ID" value="MVX62241.1"/>
    <property type="molecule type" value="Genomic_DNA"/>
</dbReference>
<sequence length="147" mass="16826">MGLPKSVTKIKKGNVEFVSNVDRVNYTLNELTRAALRDVGKFICNKFRNKYYGIFKRKKGKVGRYTQYWVRKKECDLQVGLKPFAFYGGFQELGSSKTKKLGLLQKTVEENIDQIRLIQGKYLSAIEDENRAVGLIDEKEYEGGTDG</sequence>
<protein>
    <submittedName>
        <fullName evidence="1">Uncharacterized protein</fullName>
    </submittedName>
</protein>
<organism evidence="1 2">
    <name type="scientific">Clostridium chromiireducens</name>
    <dbReference type="NCBI Taxonomy" id="225345"/>
    <lineage>
        <taxon>Bacteria</taxon>
        <taxon>Bacillati</taxon>
        <taxon>Bacillota</taxon>
        <taxon>Clostridia</taxon>
        <taxon>Eubacteriales</taxon>
        <taxon>Clostridiaceae</taxon>
        <taxon>Clostridium</taxon>
    </lineage>
</organism>
<dbReference type="Proteomes" id="UP000656077">
    <property type="component" value="Unassembled WGS sequence"/>
</dbReference>
<dbReference type="RefSeq" id="WP_160357687.1">
    <property type="nucleotide sequence ID" value="NZ_WSRQ01000001.1"/>
</dbReference>